<dbReference type="InterPro" id="IPR029068">
    <property type="entry name" value="Glyas_Bleomycin-R_OHBP_Dase"/>
</dbReference>
<dbReference type="CDD" id="cd08349">
    <property type="entry name" value="BLMA_like"/>
    <property type="match status" value="1"/>
</dbReference>
<protein>
    <recommendedName>
        <fullName evidence="2">Bleomycin resistance protein</fullName>
    </recommendedName>
</protein>
<dbReference type="Proteomes" id="UP000823914">
    <property type="component" value="Unassembled WGS sequence"/>
</dbReference>
<comment type="similarity">
    <text evidence="1">Belongs to the bleomycin resistance protein family.</text>
</comment>
<dbReference type="Pfam" id="PF00903">
    <property type="entry name" value="Glyoxalase"/>
    <property type="match status" value="1"/>
</dbReference>
<accession>A0A9E2L1S8</accession>
<reference evidence="5" key="1">
    <citation type="journal article" date="2021" name="PeerJ">
        <title>Extensive microbial diversity within the chicken gut microbiome revealed by metagenomics and culture.</title>
        <authorList>
            <person name="Gilroy R."/>
            <person name="Ravi A."/>
            <person name="Getino M."/>
            <person name="Pursley I."/>
            <person name="Horton D.L."/>
            <person name="Alikhan N.F."/>
            <person name="Baker D."/>
            <person name="Gharbi K."/>
            <person name="Hall N."/>
            <person name="Watson M."/>
            <person name="Adriaenssens E.M."/>
            <person name="Foster-Nyarko E."/>
            <person name="Jarju S."/>
            <person name="Secka A."/>
            <person name="Antonio M."/>
            <person name="Oren A."/>
            <person name="Chaudhuri R.R."/>
            <person name="La Ragione R."/>
            <person name="Hildebrand F."/>
            <person name="Pallen M.J."/>
        </authorList>
    </citation>
    <scope>NUCLEOTIDE SEQUENCE</scope>
    <source>
        <strain evidence="5">Gambia15-2214</strain>
    </source>
</reference>
<evidence type="ECO:0000256" key="2">
    <source>
        <dbReference type="ARBA" id="ARBA00021572"/>
    </source>
</evidence>
<dbReference type="EMBL" id="JAHLFV010000110">
    <property type="protein sequence ID" value="MBU3849824.1"/>
    <property type="molecule type" value="Genomic_DNA"/>
</dbReference>
<reference evidence="5" key="2">
    <citation type="submission" date="2021-04" db="EMBL/GenBank/DDBJ databases">
        <authorList>
            <person name="Gilroy R."/>
        </authorList>
    </citation>
    <scope>NUCLEOTIDE SEQUENCE</scope>
    <source>
        <strain evidence="5">Gambia15-2214</strain>
    </source>
</reference>
<sequence length="127" mass="15214">MSRIIPELSVFDINQTVAFYKKIGFQIIYERREDLFIFMSFAENQFMFEQIHDEGWNTGKMLYPLGQGVNFSIAVDNIDRLYEKLINSEIEIFRELTISSYRVKNEYIQQKEFLVQDPNGYLLRFTD</sequence>
<dbReference type="InterPro" id="IPR037523">
    <property type="entry name" value="VOC_core"/>
</dbReference>
<dbReference type="InterPro" id="IPR004360">
    <property type="entry name" value="Glyas_Fos-R_dOase_dom"/>
</dbReference>
<evidence type="ECO:0000256" key="1">
    <source>
        <dbReference type="ARBA" id="ARBA00011051"/>
    </source>
</evidence>
<comment type="caution">
    <text evidence="5">The sequence shown here is derived from an EMBL/GenBank/DDBJ whole genome shotgun (WGS) entry which is preliminary data.</text>
</comment>
<dbReference type="AlphaFoldDB" id="A0A9E2L1S8"/>
<name>A0A9E2L1S8_9SPIR</name>
<keyword evidence="3" id="KW-0046">Antibiotic resistance</keyword>
<evidence type="ECO:0000256" key="3">
    <source>
        <dbReference type="ARBA" id="ARBA00023251"/>
    </source>
</evidence>
<dbReference type="GO" id="GO:0046677">
    <property type="term" value="P:response to antibiotic"/>
    <property type="evidence" value="ECO:0007669"/>
    <property type="project" value="UniProtKB-KW"/>
</dbReference>
<dbReference type="Gene3D" id="3.10.180.10">
    <property type="entry name" value="2,3-Dihydroxybiphenyl 1,2-Dioxygenase, domain 1"/>
    <property type="match status" value="1"/>
</dbReference>
<dbReference type="InterPro" id="IPR000335">
    <property type="entry name" value="Bleomycin-R"/>
</dbReference>
<dbReference type="PROSITE" id="PS51819">
    <property type="entry name" value="VOC"/>
    <property type="match status" value="1"/>
</dbReference>
<evidence type="ECO:0000313" key="6">
    <source>
        <dbReference type="Proteomes" id="UP000823914"/>
    </source>
</evidence>
<organism evidence="5 6">
    <name type="scientific">Candidatus Treponema excrementipullorum</name>
    <dbReference type="NCBI Taxonomy" id="2838768"/>
    <lineage>
        <taxon>Bacteria</taxon>
        <taxon>Pseudomonadati</taxon>
        <taxon>Spirochaetota</taxon>
        <taxon>Spirochaetia</taxon>
        <taxon>Spirochaetales</taxon>
        <taxon>Treponemataceae</taxon>
        <taxon>Treponema</taxon>
    </lineage>
</organism>
<evidence type="ECO:0000313" key="5">
    <source>
        <dbReference type="EMBL" id="MBU3849824.1"/>
    </source>
</evidence>
<feature type="domain" description="VOC" evidence="4">
    <location>
        <begin position="1"/>
        <end position="127"/>
    </location>
</feature>
<evidence type="ECO:0000259" key="4">
    <source>
        <dbReference type="PROSITE" id="PS51819"/>
    </source>
</evidence>
<gene>
    <name evidence="5" type="ORF">IAA16_04585</name>
</gene>
<proteinExistence type="inferred from homology"/>
<dbReference type="SUPFAM" id="SSF54593">
    <property type="entry name" value="Glyoxalase/Bleomycin resistance protein/Dihydroxybiphenyl dioxygenase"/>
    <property type="match status" value="1"/>
</dbReference>